<feature type="transmembrane region" description="Helical" evidence="9">
    <location>
        <begin position="225"/>
        <end position="243"/>
    </location>
</feature>
<evidence type="ECO:0000256" key="6">
    <source>
        <dbReference type="ARBA" id="ARBA00022989"/>
    </source>
</evidence>
<feature type="transmembrane region" description="Helical" evidence="9">
    <location>
        <begin position="264"/>
        <end position="289"/>
    </location>
</feature>
<dbReference type="InterPro" id="IPR037294">
    <property type="entry name" value="ABC_BtuC-like"/>
</dbReference>
<comment type="caution">
    <text evidence="10">The sequence shown here is derived from an EMBL/GenBank/DDBJ whole genome shotgun (WGS) entry which is preliminary data.</text>
</comment>
<feature type="transmembrane region" description="Helical" evidence="9">
    <location>
        <begin position="93"/>
        <end position="110"/>
    </location>
</feature>
<feature type="transmembrane region" description="Helical" evidence="9">
    <location>
        <begin position="149"/>
        <end position="168"/>
    </location>
</feature>
<evidence type="ECO:0000313" key="11">
    <source>
        <dbReference type="Proteomes" id="UP001645039"/>
    </source>
</evidence>
<keyword evidence="5 9" id="KW-0812">Transmembrane</keyword>
<keyword evidence="4" id="KW-1003">Cell membrane</keyword>
<keyword evidence="6 9" id="KW-1133">Transmembrane helix</keyword>
<evidence type="ECO:0000256" key="8">
    <source>
        <dbReference type="SAM" id="MobiDB-lite"/>
    </source>
</evidence>
<feature type="transmembrane region" description="Helical" evidence="9">
    <location>
        <begin position="309"/>
        <end position="328"/>
    </location>
</feature>
<evidence type="ECO:0000256" key="9">
    <source>
        <dbReference type="SAM" id="Phobius"/>
    </source>
</evidence>
<dbReference type="SUPFAM" id="SSF81345">
    <property type="entry name" value="ABC transporter involved in vitamin B12 uptake, BtuC"/>
    <property type="match status" value="1"/>
</dbReference>
<feature type="transmembrane region" description="Helical" evidence="9">
    <location>
        <begin position="122"/>
        <end position="143"/>
    </location>
</feature>
<gene>
    <name evidence="10" type="ORF">EI168_05515</name>
</gene>
<evidence type="ECO:0000256" key="1">
    <source>
        <dbReference type="ARBA" id="ARBA00004651"/>
    </source>
</evidence>
<dbReference type="InterPro" id="IPR000522">
    <property type="entry name" value="ABC_transptr_permease_BtuC"/>
</dbReference>
<name>A0ABR9EZB8_9GAMM</name>
<proteinExistence type="inferred from homology"/>
<dbReference type="CDD" id="cd06550">
    <property type="entry name" value="TM_ABC_iron-siderophores_like"/>
    <property type="match status" value="1"/>
</dbReference>
<dbReference type="PANTHER" id="PTHR30472:SF1">
    <property type="entry name" value="FE(3+) DICITRATE TRANSPORT SYSTEM PERMEASE PROTEIN FECC-RELATED"/>
    <property type="match status" value="1"/>
</dbReference>
<comment type="similarity">
    <text evidence="2">Belongs to the binding-protein-dependent transport system permease family. FecCD subfamily.</text>
</comment>
<keyword evidence="3" id="KW-0813">Transport</keyword>
<protein>
    <submittedName>
        <fullName evidence="10">Iron ABC transporter permease</fullName>
    </submittedName>
</protein>
<evidence type="ECO:0000256" key="7">
    <source>
        <dbReference type="ARBA" id="ARBA00023136"/>
    </source>
</evidence>
<evidence type="ECO:0000256" key="3">
    <source>
        <dbReference type="ARBA" id="ARBA00022448"/>
    </source>
</evidence>
<comment type="subcellular location">
    <subcellularLocation>
        <location evidence="1">Cell membrane</location>
        <topology evidence="1">Multi-pass membrane protein</topology>
    </subcellularLocation>
</comment>
<dbReference type="Proteomes" id="UP001645039">
    <property type="component" value="Unassembled WGS sequence"/>
</dbReference>
<feature type="transmembrane region" description="Helical" evidence="9">
    <location>
        <begin position="340"/>
        <end position="357"/>
    </location>
</feature>
<accession>A0ABR9EZB8</accession>
<evidence type="ECO:0000256" key="5">
    <source>
        <dbReference type="ARBA" id="ARBA00022692"/>
    </source>
</evidence>
<feature type="compositionally biased region" description="Polar residues" evidence="8">
    <location>
        <begin position="1"/>
        <end position="16"/>
    </location>
</feature>
<feature type="region of interest" description="Disordered" evidence="8">
    <location>
        <begin position="1"/>
        <end position="24"/>
    </location>
</feature>
<evidence type="ECO:0000256" key="4">
    <source>
        <dbReference type="ARBA" id="ARBA00022475"/>
    </source>
</evidence>
<dbReference type="PANTHER" id="PTHR30472">
    <property type="entry name" value="FERRIC ENTEROBACTIN TRANSPORT SYSTEM PERMEASE PROTEIN"/>
    <property type="match status" value="1"/>
</dbReference>
<keyword evidence="11" id="KW-1185">Reference proteome</keyword>
<reference evidence="10 11" key="1">
    <citation type="submission" date="2020-07" db="EMBL/GenBank/DDBJ databases">
        <title>Halophilic bacteria isolated from french cheeses.</title>
        <authorList>
            <person name="Kothe C.I."/>
            <person name="Farah-Kraiem B."/>
            <person name="Renault P."/>
            <person name="Dridi B."/>
        </authorList>
    </citation>
    <scope>NUCLEOTIDE SEQUENCE [LARGE SCALE GENOMIC DNA]</scope>
    <source>
        <strain evidence="10 11">FME1</strain>
    </source>
</reference>
<dbReference type="Gene3D" id="1.10.3470.10">
    <property type="entry name" value="ABC transporter involved in vitamin B12 uptake, BtuC"/>
    <property type="match status" value="1"/>
</dbReference>
<evidence type="ECO:0000256" key="2">
    <source>
        <dbReference type="ARBA" id="ARBA00007935"/>
    </source>
</evidence>
<feature type="transmembrane region" description="Helical" evidence="9">
    <location>
        <begin position="180"/>
        <end position="200"/>
    </location>
</feature>
<evidence type="ECO:0000313" key="10">
    <source>
        <dbReference type="EMBL" id="MBE0399567.1"/>
    </source>
</evidence>
<dbReference type="Pfam" id="PF01032">
    <property type="entry name" value="FecCD"/>
    <property type="match status" value="1"/>
</dbReference>
<dbReference type="EMBL" id="RRZD01000004">
    <property type="protein sequence ID" value="MBE0399567.1"/>
    <property type="molecule type" value="Genomic_DNA"/>
</dbReference>
<organism evidence="10 11">
    <name type="scientific">Halomonas casei</name>
    <dbReference type="NCBI Taxonomy" id="2742613"/>
    <lineage>
        <taxon>Bacteria</taxon>
        <taxon>Pseudomonadati</taxon>
        <taxon>Pseudomonadota</taxon>
        <taxon>Gammaproteobacteria</taxon>
        <taxon>Oceanospirillales</taxon>
        <taxon>Halomonadaceae</taxon>
        <taxon>Halomonas</taxon>
    </lineage>
</organism>
<feature type="transmembrane region" description="Helical" evidence="9">
    <location>
        <begin position="40"/>
        <end position="60"/>
    </location>
</feature>
<sequence length="364" mass="36879">MLTYSQKPHVSQTNGVTAPGDRMATDDSTLLRQRQLSKRLAAGIALLALLALAVMLSVVFGTRDVGWPEIAAALSGQIESIGDAAVANRIPRTLLAMLAGAALGVSGGVMQGLTRNPLADPGLLGVNAGAALAIVIGIAWFGIDETTAYIWTAIAGAGLTAVAVYAIASLSRGGATPLRLALAGAATTAALSSLATAVILPRNDIAGLVQSWLVGGVGGATHDQIVPVLPFLLVGFVITLLAARKLNLLALGDDTAAGLGEKVAVARAMSAIGAVLLCGAITAVCGPIGFVGLVVPHACRLLVGGDYRWLLPFSALAGAVLLTLSDVVGRLIVQPSELDVGIVTAFIGAPVFIWIVRNRKVGSL</sequence>
<keyword evidence="7 9" id="KW-0472">Membrane</keyword>